<evidence type="ECO:0000256" key="1">
    <source>
        <dbReference type="SAM" id="MobiDB-lite"/>
    </source>
</evidence>
<protein>
    <submittedName>
        <fullName evidence="2">Uncharacterized protein</fullName>
    </submittedName>
</protein>
<reference evidence="2" key="1">
    <citation type="submission" date="2021-02" db="EMBL/GenBank/DDBJ databases">
        <authorList>
            <person name="Han P."/>
        </authorList>
    </citation>
    <scope>NUCLEOTIDE SEQUENCE</scope>
    <source>
        <strain evidence="2">Candidatus Nitrosotenuis uzonensis 5A</strain>
    </source>
</reference>
<name>A0A812F282_9ARCH</name>
<evidence type="ECO:0000313" key="3">
    <source>
        <dbReference type="Proteomes" id="UP000655759"/>
    </source>
</evidence>
<dbReference type="RefSeq" id="WP_205097855.1">
    <property type="nucleotide sequence ID" value="NZ_CAJNAQ010000002.1"/>
</dbReference>
<feature type="compositionally biased region" description="Basic and acidic residues" evidence="1">
    <location>
        <begin position="24"/>
        <end position="38"/>
    </location>
</feature>
<feature type="region of interest" description="Disordered" evidence="1">
    <location>
        <begin position="24"/>
        <end position="48"/>
    </location>
</feature>
<dbReference type="AlphaFoldDB" id="A0A812F282"/>
<comment type="caution">
    <text evidence="2">The sequence shown here is derived from an EMBL/GenBank/DDBJ whole genome shotgun (WGS) entry which is preliminary data.</text>
</comment>
<dbReference type="EMBL" id="CAJNAQ010000002">
    <property type="protein sequence ID" value="CAE6486784.1"/>
    <property type="molecule type" value="Genomic_DNA"/>
</dbReference>
<proteinExistence type="predicted"/>
<gene>
    <name evidence="2" type="ORF">NUZ5A_20193</name>
</gene>
<dbReference type="Proteomes" id="UP000655759">
    <property type="component" value="Unassembled WGS sequence"/>
</dbReference>
<sequence length="114" mass="13105">MDEQKEILKLLKDLDKRVAKIEQILNEKPKPENTESKQQKKLSSSKKSVSGLIMDMANDGFFDTPKAFAEIVDELKRRGYYYAKTSLTLPLQTLLRKKALGRISVSGKWAYVKR</sequence>
<accession>A0A812F282</accession>
<evidence type="ECO:0000313" key="2">
    <source>
        <dbReference type="EMBL" id="CAE6486784.1"/>
    </source>
</evidence>
<organism evidence="2 3">
    <name type="scientific">Candidatus Nitrosotenuis uzonensis</name>
    <dbReference type="NCBI Taxonomy" id="1407055"/>
    <lineage>
        <taxon>Archaea</taxon>
        <taxon>Nitrososphaerota</taxon>
        <taxon>Candidatus Nitrosotenuis</taxon>
    </lineage>
</organism>